<evidence type="ECO:0000313" key="3">
    <source>
        <dbReference type="Proteomes" id="UP000245639"/>
    </source>
</evidence>
<organism evidence="2 3">
    <name type="scientific">Actinomycetospora cinnamomea</name>
    <dbReference type="NCBI Taxonomy" id="663609"/>
    <lineage>
        <taxon>Bacteria</taxon>
        <taxon>Bacillati</taxon>
        <taxon>Actinomycetota</taxon>
        <taxon>Actinomycetes</taxon>
        <taxon>Pseudonocardiales</taxon>
        <taxon>Pseudonocardiaceae</taxon>
        <taxon>Actinomycetospora</taxon>
    </lineage>
</organism>
<dbReference type="AlphaFoldDB" id="A0A2U1FSA0"/>
<proteinExistence type="predicted"/>
<reference evidence="2 3" key="1">
    <citation type="submission" date="2018-04" db="EMBL/GenBank/DDBJ databases">
        <title>Genomic Encyclopedia of Type Strains, Phase IV (KMG-IV): sequencing the most valuable type-strain genomes for metagenomic binning, comparative biology and taxonomic classification.</title>
        <authorList>
            <person name="Goeker M."/>
        </authorList>
    </citation>
    <scope>NUCLEOTIDE SEQUENCE [LARGE SCALE GENOMIC DNA]</scope>
    <source>
        <strain evidence="2 3">DSM 45771</strain>
    </source>
</reference>
<dbReference type="InterPro" id="IPR007492">
    <property type="entry name" value="LytTR_DNA-bd_dom"/>
</dbReference>
<dbReference type="GO" id="GO:0000156">
    <property type="term" value="F:phosphorelay response regulator activity"/>
    <property type="evidence" value="ECO:0007669"/>
    <property type="project" value="InterPro"/>
</dbReference>
<protein>
    <submittedName>
        <fullName evidence="2">LytTr DNA-binding domain-containing protein</fullName>
    </submittedName>
</protein>
<accession>A0A2U1FSA0</accession>
<dbReference type="Gene3D" id="3.30.450.40">
    <property type="match status" value="1"/>
</dbReference>
<dbReference type="GO" id="GO:0003677">
    <property type="term" value="F:DNA binding"/>
    <property type="evidence" value="ECO:0007669"/>
    <property type="project" value="UniProtKB-KW"/>
</dbReference>
<keyword evidence="2" id="KW-0238">DNA-binding</keyword>
<dbReference type="PANTHER" id="PTHR37299">
    <property type="entry name" value="TRANSCRIPTIONAL REGULATOR-RELATED"/>
    <property type="match status" value="1"/>
</dbReference>
<name>A0A2U1FSA0_9PSEU</name>
<dbReference type="RefSeq" id="WP_116706757.1">
    <property type="nucleotide sequence ID" value="NZ_QEKW01000001.1"/>
</dbReference>
<dbReference type="SMART" id="SM00850">
    <property type="entry name" value="LytTR"/>
    <property type="match status" value="1"/>
</dbReference>
<dbReference type="InterPro" id="IPR046947">
    <property type="entry name" value="LytR-like"/>
</dbReference>
<keyword evidence="3" id="KW-1185">Reference proteome</keyword>
<dbReference type="Pfam" id="PF04397">
    <property type="entry name" value="LytTR"/>
    <property type="match status" value="1"/>
</dbReference>
<feature type="domain" description="HTH LytTR-type" evidence="1">
    <location>
        <begin position="360"/>
        <end position="461"/>
    </location>
</feature>
<dbReference type="InterPro" id="IPR029016">
    <property type="entry name" value="GAF-like_dom_sf"/>
</dbReference>
<gene>
    <name evidence="2" type="ORF">C8D89_101898</name>
</gene>
<evidence type="ECO:0000313" key="2">
    <source>
        <dbReference type="EMBL" id="PVZ15028.1"/>
    </source>
</evidence>
<evidence type="ECO:0000259" key="1">
    <source>
        <dbReference type="PROSITE" id="PS50930"/>
    </source>
</evidence>
<dbReference type="Gene3D" id="2.40.50.1020">
    <property type="entry name" value="LytTr DNA-binding domain"/>
    <property type="match status" value="1"/>
</dbReference>
<dbReference type="PANTHER" id="PTHR37299:SF1">
    <property type="entry name" value="STAGE 0 SPORULATION PROTEIN A HOMOLOG"/>
    <property type="match status" value="1"/>
</dbReference>
<dbReference type="OrthoDB" id="3928741at2"/>
<comment type="caution">
    <text evidence="2">The sequence shown here is derived from an EMBL/GenBank/DDBJ whole genome shotgun (WGS) entry which is preliminary data.</text>
</comment>
<dbReference type="PROSITE" id="PS50930">
    <property type="entry name" value="HTH_LYTTR"/>
    <property type="match status" value="1"/>
</dbReference>
<dbReference type="Proteomes" id="UP000245639">
    <property type="component" value="Unassembled WGS sequence"/>
</dbReference>
<sequence length="461" mass="49404">MDTSAPPSRSFDRAFSRTYAAWERFASGSGDASGVPRSIALSWHRCRDVYRIDPTTAQAEAVRGAPAGPVHGRVLAELGALAASFMAGAENRLVAVSDGAGAVLAAWGSGPAGRRAPDTGFFPTMRWSEAVTGTNAIGTTIVQRRVCSVCGPEHWSTVLHPWSCTGVAVPDPVTAAPLATLTVASWREMVSVRPRDLLLATEPLVTALHEAAARHRRLIAEAFVDLDRRSSGAVVALDLSGRVVAANDAARRRGAVPGEHAVERPVTSRHDIRSLGHLVHEVRERVREDPGWQGTVSLWSALTADDETYRVVPVVAGADPIAFLACTDARVGAGDPLDRLVATPDRPRHPAPRVPALGAGGQLVVLHPSEVRYARSDGHAVWLVTDHGPMRATTRGIDQVEHELSPLGFLRVHRSYLVNVGRVRDIASVKDRLVLSTAPGEDERIPVSRRYVPVVRHALGL</sequence>
<dbReference type="EMBL" id="QEKW01000001">
    <property type="protein sequence ID" value="PVZ15028.1"/>
    <property type="molecule type" value="Genomic_DNA"/>
</dbReference>